<reference evidence="2" key="1">
    <citation type="journal article" date="2019" name="Int. J. Syst. Evol. Microbiol.">
        <title>The Global Catalogue of Microorganisms (GCM) 10K type strain sequencing project: providing services to taxonomists for standard genome sequencing and annotation.</title>
        <authorList>
            <consortium name="The Broad Institute Genomics Platform"/>
            <consortium name="The Broad Institute Genome Sequencing Center for Infectious Disease"/>
            <person name="Wu L."/>
            <person name="Ma J."/>
        </authorList>
    </citation>
    <scope>NUCLEOTIDE SEQUENCE [LARGE SCALE GENOMIC DNA]</scope>
    <source>
        <strain evidence="2">KCTC 42805</strain>
    </source>
</reference>
<protein>
    <recommendedName>
        <fullName evidence="3">TolC family protein</fullName>
    </recommendedName>
</protein>
<sequence length="262" mass="29403">MALPATFTGTYRQRTQEDSLDRHPFNRVPVIGIDFASRVRQDSLRSYQLADTLIRTGNELLINYFQALTALSSTNSTFVPVRLKSSTFDAFLQNSALKLSAEQTASFNRVANVLGAAATGAYRRRKIANLIERSHNDVRQVLGVMAFANERLAQVVAISLDQQYGYYKNGLIQDPTLTYSQKRESAQQWLKTAKANEQTRQAILTYVKALKTLQAGHDELYTQRNKLTTKAALSGIGAYLPILQQLRSDLEQLKPVYGRLNP</sequence>
<comment type="caution">
    <text evidence="1">The sequence shown here is derived from an EMBL/GenBank/DDBJ whole genome shotgun (WGS) entry which is preliminary data.</text>
</comment>
<keyword evidence="2" id="KW-1185">Reference proteome</keyword>
<organism evidence="1 2">
    <name type="scientific">Spirosoma soli</name>
    <dbReference type="NCBI Taxonomy" id="1770529"/>
    <lineage>
        <taxon>Bacteria</taxon>
        <taxon>Pseudomonadati</taxon>
        <taxon>Bacteroidota</taxon>
        <taxon>Cytophagia</taxon>
        <taxon>Cytophagales</taxon>
        <taxon>Cytophagaceae</taxon>
        <taxon>Spirosoma</taxon>
    </lineage>
</organism>
<name>A0ABW5M7Q8_9BACT</name>
<dbReference type="RefSeq" id="WP_381524230.1">
    <property type="nucleotide sequence ID" value="NZ_JBHULN010000009.1"/>
</dbReference>
<dbReference type="EMBL" id="JBHULN010000009">
    <property type="protein sequence ID" value="MFD2572121.1"/>
    <property type="molecule type" value="Genomic_DNA"/>
</dbReference>
<accession>A0ABW5M7Q8</accession>
<dbReference type="Proteomes" id="UP001597469">
    <property type="component" value="Unassembled WGS sequence"/>
</dbReference>
<evidence type="ECO:0000313" key="2">
    <source>
        <dbReference type="Proteomes" id="UP001597469"/>
    </source>
</evidence>
<evidence type="ECO:0000313" key="1">
    <source>
        <dbReference type="EMBL" id="MFD2572121.1"/>
    </source>
</evidence>
<evidence type="ECO:0008006" key="3">
    <source>
        <dbReference type="Google" id="ProtNLM"/>
    </source>
</evidence>
<gene>
    <name evidence="1" type="ORF">ACFSUS_15865</name>
</gene>
<proteinExistence type="predicted"/>